<keyword evidence="6 7" id="KW-1015">Disulfide bond</keyword>
<feature type="signal peptide" evidence="7">
    <location>
        <begin position="1"/>
        <end position="17"/>
    </location>
</feature>
<accession>A0A0C9SZ70</accession>
<evidence type="ECO:0000256" key="7">
    <source>
        <dbReference type="RuleBase" id="RU365009"/>
    </source>
</evidence>
<comment type="similarity">
    <text evidence="2 7">Belongs to the fungal hydrophobin family.</text>
</comment>
<dbReference type="Pfam" id="PF01185">
    <property type="entry name" value="Hydrophobin"/>
    <property type="match status" value="1"/>
</dbReference>
<evidence type="ECO:0000256" key="6">
    <source>
        <dbReference type="ARBA" id="ARBA00023157"/>
    </source>
</evidence>
<keyword evidence="3 7" id="KW-0134">Cell wall</keyword>
<reference evidence="8 9" key="1">
    <citation type="submission" date="2014-06" db="EMBL/GenBank/DDBJ databases">
        <authorList>
            <consortium name="DOE Joint Genome Institute"/>
            <person name="Kuo A."/>
            <person name="Kohler A."/>
            <person name="Nagy L.G."/>
            <person name="Floudas D."/>
            <person name="Copeland A."/>
            <person name="Barry K.W."/>
            <person name="Cichocki N."/>
            <person name="Veneault-Fourrey C."/>
            <person name="LaButti K."/>
            <person name="Lindquist E.A."/>
            <person name="Lipzen A."/>
            <person name="Lundell T."/>
            <person name="Morin E."/>
            <person name="Murat C."/>
            <person name="Sun H."/>
            <person name="Tunlid A."/>
            <person name="Henrissat B."/>
            <person name="Grigoriev I.V."/>
            <person name="Hibbett D.S."/>
            <person name="Martin F."/>
            <person name="Nordberg H.P."/>
            <person name="Cantor M.N."/>
            <person name="Hua S.X."/>
        </authorList>
    </citation>
    <scope>NUCLEOTIDE SEQUENCE [LARGE SCALE GENOMIC DNA]</scope>
    <source>
        <strain evidence="8 9">ATCC 200175</strain>
    </source>
</reference>
<dbReference type="OrthoDB" id="4225815at2759"/>
<keyword evidence="9" id="KW-1185">Reference proteome</keyword>
<evidence type="ECO:0000256" key="4">
    <source>
        <dbReference type="ARBA" id="ARBA00022525"/>
    </source>
</evidence>
<keyword evidence="5 7" id="KW-0732">Signal</keyword>
<dbReference type="GO" id="GO:0009277">
    <property type="term" value="C:fungal-type cell wall"/>
    <property type="evidence" value="ECO:0007669"/>
    <property type="project" value="InterPro"/>
</dbReference>
<dbReference type="CDD" id="cd23507">
    <property type="entry name" value="hydrophobin_I"/>
    <property type="match status" value="1"/>
</dbReference>
<dbReference type="InterPro" id="IPR001338">
    <property type="entry name" value="Class_I_Hydrophobin"/>
</dbReference>
<evidence type="ECO:0000313" key="8">
    <source>
        <dbReference type="EMBL" id="KIJ15424.1"/>
    </source>
</evidence>
<dbReference type="SMART" id="SM00075">
    <property type="entry name" value="HYDRO"/>
    <property type="match status" value="1"/>
</dbReference>
<dbReference type="AlphaFoldDB" id="A0A0C9SZ70"/>
<keyword evidence="4 7" id="KW-0964">Secreted</keyword>
<dbReference type="HOGENOM" id="CLU_105134_2_0_1"/>
<sequence>MFARLFTIASVAALALAGAIPATTPASQCNTGGLQCCNTVQSASVANAANPIWNLVSVVPGLAGNVGTDCTPITAIGLGSGSSCTAQPVCCTGNTFNGLVNVGCSPVNLGL</sequence>
<organism evidence="8 9">
    <name type="scientific">Paxillus involutus ATCC 200175</name>
    <dbReference type="NCBI Taxonomy" id="664439"/>
    <lineage>
        <taxon>Eukaryota</taxon>
        <taxon>Fungi</taxon>
        <taxon>Dikarya</taxon>
        <taxon>Basidiomycota</taxon>
        <taxon>Agaricomycotina</taxon>
        <taxon>Agaricomycetes</taxon>
        <taxon>Agaricomycetidae</taxon>
        <taxon>Boletales</taxon>
        <taxon>Paxilineae</taxon>
        <taxon>Paxillaceae</taxon>
        <taxon>Paxillus</taxon>
    </lineage>
</organism>
<gene>
    <name evidence="8" type="ORF">PAXINDRAFT_169257</name>
</gene>
<evidence type="ECO:0000256" key="5">
    <source>
        <dbReference type="ARBA" id="ARBA00022729"/>
    </source>
</evidence>
<name>A0A0C9SZ70_PAXIN</name>
<dbReference type="InterPro" id="IPR019778">
    <property type="entry name" value="Class_I_Hydrophobin_CS"/>
</dbReference>
<evidence type="ECO:0000256" key="3">
    <source>
        <dbReference type="ARBA" id="ARBA00022512"/>
    </source>
</evidence>
<dbReference type="PROSITE" id="PS00956">
    <property type="entry name" value="HYDROPHOBIN"/>
    <property type="match status" value="1"/>
</dbReference>
<reference evidence="9" key="2">
    <citation type="submission" date="2015-01" db="EMBL/GenBank/DDBJ databases">
        <title>Evolutionary Origins and Diversification of the Mycorrhizal Mutualists.</title>
        <authorList>
            <consortium name="DOE Joint Genome Institute"/>
            <consortium name="Mycorrhizal Genomics Consortium"/>
            <person name="Kohler A."/>
            <person name="Kuo A."/>
            <person name="Nagy L.G."/>
            <person name="Floudas D."/>
            <person name="Copeland A."/>
            <person name="Barry K.W."/>
            <person name="Cichocki N."/>
            <person name="Veneault-Fourrey C."/>
            <person name="LaButti K."/>
            <person name="Lindquist E.A."/>
            <person name="Lipzen A."/>
            <person name="Lundell T."/>
            <person name="Morin E."/>
            <person name="Murat C."/>
            <person name="Riley R."/>
            <person name="Ohm R."/>
            <person name="Sun H."/>
            <person name="Tunlid A."/>
            <person name="Henrissat B."/>
            <person name="Grigoriev I.V."/>
            <person name="Hibbett D.S."/>
            <person name="Martin F."/>
        </authorList>
    </citation>
    <scope>NUCLEOTIDE SEQUENCE [LARGE SCALE GENOMIC DNA]</scope>
    <source>
        <strain evidence="9">ATCC 200175</strain>
    </source>
</reference>
<dbReference type="EMBL" id="KN819337">
    <property type="protein sequence ID" value="KIJ15424.1"/>
    <property type="molecule type" value="Genomic_DNA"/>
</dbReference>
<comment type="subcellular location">
    <subcellularLocation>
        <location evidence="1 7">Secreted</location>
        <location evidence="1 7">Cell wall</location>
    </subcellularLocation>
</comment>
<feature type="chain" id="PRO_5013988027" description="Hydrophobin" evidence="7">
    <location>
        <begin position="18"/>
        <end position="111"/>
    </location>
</feature>
<dbReference type="Proteomes" id="UP000053647">
    <property type="component" value="Unassembled WGS sequence"/>
</dbReference>
<protein>
    <recommendedName>
        <fullName evidence="7">Hydrophobin</fullName>
    </recommendedName>
</protein>
<evidence type="ECO:0000256" key="1">
    <source>
        <dbReference type="ARBA" id="ARBA00004191"/>
    </source>
</evidence>
<proteinExistence type="inferred from homology"/>
<evidence type="ECO:0000313" key="9">
    <source>
        <dbReference type="Proteomes" id="UP000053647"/>
    </source>
</evidence>
<dbReference type="GO" id="GO:0005199">
    <property type="term" value="F:structural constituent of cell wall"/>
    <property type="evidence" value="ECO:0007669"/>
    <property type="project" value="InterPro"/>
</dbReference>
<evidence type="ECO:0000256" key="2">
    <source>
        <dbReference type="ARBA" id="ARBA00010446"/>
    </source>
</evidence>